<dbReference type="RefSeq" id="WP_366190652.1">
    <property type="nucleotide sequence ID" value="NZ_JBFBVU010000001.1"/>
</dbReference>
<gene>
    <name evidence="1" type="ORF">AB0T83_00555</name>
</gene>
<reference evidence="1 2" key="1">
    <citation type="submission" date="2024-07" db="EMBL/GenBank/DDBJ databases">
        <authorList>
            <person name="Kang M."/>
        </authorList>
    </citation>
    <scope>NUCLEOTIDE SEQUENCE [LARGE SCALE GENOMIC DNA]</scope>
    <source>
        <strain evidence="1 2">DFM31</strain>
    </source>
</reference>
<dbReference type="Gene3D" id="3.10.450.50">
    <property type="match status" value="2"/>
</dbReference>
<dbReference type="Pfam" id="PF07366">
    <property type="entry name" value="SnoaL"/>
    <property type="match status" value="1"/>
</dbReference>
<keyword evidence="2" id="KW-1185">Reference proteome</keyword>
<protein>
    <submittedName>
        <fullName evidence="1">Ester cyclase</fullName>
    </submittedName>
</protein>
<organism evidence="1 2">
    <name type="scientific">Meridianimarinicoccus marinus</name>
    <dbReference type="NCBI Taxonomy" id="3231483"/>
    <lineage>
        <taxon>Bacteria</taxon>
        <taxon>Pseudomonadati</taxon>
        <taxon>Pseudomonadota</taxon>
        <taxon>Alphaproteobacteria</taxon>
        <taxon>Rhodobacterales</taxon>
        <taxon>Paracoccaceae</taxon>
        <taxon>Meridianimarinicoccus</taxon>
    </lineage>
</organism>
<dbReference type="SUPFAM" id="SSF54427">
    <property type="entry name" value="NTF2-like"/>
    <property type="match status" value="2"/>
</dbReference>
<comment type="caution">
    <text evidence="1">The sequence shown here is derived from an EMBL/GenBank/DDBJ whole genome shotgun (WGS) entry which is preliminary data.</text>
</comment>
<dbReference type="Proteomes" id="UP001553161">
    <property type="component" value="Unassembled WGS sequence"/>
</dbReference>
<dbReference type="EMBL" id="JBFBVU010000001">
    <property type="protein sequence ID" value="MEV8465269.1"/>
    <property type="molecule type" value="Genomic_DNA"/>
</dbReference>
<evidence type="ECO:0000313" key="2">
    <source>
        <dbReference type="Proteomes" id="UP001553161"/>
    </source>
</evidence>
<evidence type="ECO:0000313" key="1">
    <source>
        <dbReference type="EMBL" id="MEV8465269.1"/>
    </source>
</evidence>
<accession>A0ABV3L139</accession>
<dbReference type="InterPro" id="IPR032710">
    <property type="entry name" value="NTF2-like_dom_sf"/>
</dbReference>
<proteinExistence type="predicted"/>
<dbReference type="InterPro" id="IPR009959">
    <property type="entry name" value="Cyclase_SnoaL-like"/>
</dbReference>
<name>A0ABV3L139_9RHOB</name>
<sequence>MSAPVARLTRPAAPPPFAWLSAYASRTDVTLADAAFHPHSVIRLPDRVLRGPQAVMADAMALRATLTGCAVLGEDAISVDTRAGPGAESGGRAVATRATLQASHGGAGVWGAATGRPVQMRVLAECWQTEDGIRDAWMIRDTAALLRQIGAGDPRGWLEAQLLAAPAGLPAPLTPETDPEPAYGDRGPAGPEADGLAEILDRVLGGEMSCISDHYAEGCDATYPGGRPAIGRDNVEGFWTGLRSAFPSASFRIDHRMGHAPARGAATAAVRWSLYGRHDGFGRFGAPSGAYAYVMGLTQVEFGPDGVRREWTLIDDIAIWTQLLAPRPEARETG</sequence>